<dbReference type="RefSeq" id="WP_344506209.1">
    <property type="nucleotide sequence ID" value="NZ_BAAAQD010000014.1"/>
</dbReference>
<name>A0ABP4M561_9ACTN</name>
<proteinExistence type="predicted"/>
<reference evidence="3" key="1">
    <citation type="journal article" date="2019" name="Int. J. Syst. Evol. Microbiol.">
        <title>The Global Catalogue of Microorganisms (GCM) 10K type strain sequencing project: providing services to taxonomists for standard genome sequencing and annotation.</title>
        <authorList>
            <consortium name="The Broad Institute Genomics Platform"/>
            <consortium name="The Broad Institute Genome Sequencing Center for Infectious Disease"/>
            <person name="Wu L."/>
            <person name="Ma J."/>
        </authorList>
    </citation>
    <scope>NUCLEOTIDE SEQUENCE [LARGE SCALE GENOMIC DNA]</scope>
    <source>
        <strain evidence="3">JCM 15933</strain>
    </source>
</reference>
<dbReference type="EMBL" id="BAAAQD010000014">
    <property type="protein sequence ID" value="GAA1537880.1"/>
    <property type="molecule type" value="Genomic_DNA"/>
</dbReference>
<sequence length="147" mass="15964">MTAQAARSTEQRVADTVRRLEEDVDAWVATASADGEPCMVPLSFLWDGATLLFSTAVNNPTARNLAANGRARVGVGPTRDVVLIECAVQTVPAGDLTDGTKDAFAEKTGFRPGKGYVYFRMTPLWIQAWREANELAGRDLPELTPPR</sequence>
<keyword evidence="3" id="KW-1185">Reference proteome</keyword>
<dbReference type="Proteomes" id="UP001501470">
    <property type="component" value="Unassembled WGS sequence"/>
</dbReference>
<dbReference type="InterPro" id="IPR011576">
    <property type="entry name" value="Pyridox_Oxase_N"/>
</dbReference>
<evidence type="ECO:0000259" key="1">
    <source>
        <dbReference type="Pfam" id="PF01243"/>
    </source>
</evidence>
<dbReference type="Pfam" id="PF01243">
    <property type="entry name" value="PNPOx_N"/>
    <property type="match status" value="1"/>
</dbReference>
<accession>A0ABP4M561</accession>
<dbReference type="SUPFAM" id="SSF50475">
    <property type="entry name" value="FMN-binding split barrel"/>
    <property type="match status" value="1"/>
</dbReference>
<gene>
    <name evidence="2" type="ORF">GCM10009827_065940</name>
</gene>
<evidence type="ECO:0000313" key="3">
    <source>
        <dbReference type="Proteomes" id="UP001501470"/>
    </source>
</evidence>
<feature type="domain" description="Pyridoxamine 5'-phosphate oxidase N-terminal" evidence="1">
    <location>
        <begin position="26"/>
        <end position="129"/>
    </location>
</feature>
<dbReference type="InterPro" id="IPR012349">
    <property type="entry name" value="Split_barrel_FMN-bd"/>
</dbReference>
<dbReference type="Gene3D" id="2.30.110.10">
    <property type="entry name" value="Electron Transport, Fmn-binding Protein, Chain A"/>
    <property type="match status" value="1"/>
</dbReference>
<organism evidence="2 3">
    <name type="scientific">Dactylosporangium maewongense</name>
    <dbReference type="NCBI Taxonomy" id="634393"/>
    <lineage>
        <taxon>Bacteria</taxon>
        <taxon>Bacillati</taxon>
        <taxon>Actinomycetota</taxon>
        <taxon>Actinomycetes</taxon>
        <taxon>Micromonosporales</taxon>
        <taxon>Micromonosporaceae</taxon>
        <taxon>Dactylosporangium</taxon>
    </lineage>
</organism>
<evidence type="ECO:0000313" key="2">
    <source>
        <dbReference type="EMBL" id="GAA1537880.1"/>
    </source>
</evidence>
<comment type="caution">
    <text evidence="2">The sequence shown here is derived from an EMBL/GenBank/DDBJ whole genome shotgun (WGS) entry which is preliminary data.</text>
</comment>
<protein>
    <recommendedName>
        <fullName evidence="1">Pyridoxamine 5'-phosphate oxidase N-terminal domain-containing protein</fullName>
    </recommendedName>
</protein>